<name>A0ABT1G7Q7_9GAMM</name>
<organism evidence="1 2">
    <name type="scientific">Natronospira proteinivora</name>
    <dbReference type="NCBI Taxonomy" id="1807133"/>
    <lineage>
        <taxon>Bacteria</taxon>
        <taxon>Pseudomonadati</taxon>
        <taxon>Pseudomonadota</taxon>
        <taxon>Gammaproteobacteria</taxon>
        <taxon>Natronospirales</taxon>
        <taxon>Natronospiraceae</taxon>
        <taxon>Natronospira</taxon>
    </lineage>
</organism>
<accession>A0ABT1G7Q7</accession>
<reference evidence="1 2" key="1">
    <citation type="submission" date="2022-03" db="EMBL/GenBank/DDBJ databases">
        <title>Genomic Encyclopedia of Type Strains, Phase III (KMG-III): the genomes of soil and plant-associated and newly described type strains.</title>
        <authorList>
            <person name="Whitman W."/>
        </authorList>
    </citation>
    <scope>NUCLEOTIDE SEQUENCE [LARGE SCALE GENOMIC DNA]</scope>
    <source>
        <strain evidence="1 2">BSker1</strain>
    </source>
</reference>
<evidence type="ECO:0000313" key="1">
    <source>
        <dbReference type="EMBL" id="MCP1727346.1"/>
    </source>
</evidence>
<comment type="caution">
    <text evidence="1">The sequence shown here is derived from an EMBL/GenBank/DDBJ whole genome shotgun (WGS) entry which is preliminary data.</text>
</comment>
<keyword evidence="2" id="KW-1185">Reference proteome</keyword>
<sequence>MVLVEETLYQLAVDLFTDPAVATIDQIFDFYIPGRLTWRRLPKASSLESVLGRLRTTPRIEENAPIALIMCGASHTKIDFNGTIITTILLIF</sequence>
<gene>
    <name evidence="1" type="ORF">J2T60_001311</name>
</gene>
<dbReference type="EMBL" id="JALJYF010000001">
    <property type="protein sequence ID" value="MCP1727346.1"/>
    <property type="molecule type" value="Genomic_DNA"/>
</dbReference>
<proteinExistence type="predicted"/>
<evidence type="ECO:0000313" key="2">
    <source>
        <dbReference type="Proteomes" id="UP001523550"/>
    </source>
</evidence>
<protein>
    <submittedName>
        <fullName evidence="1">Uncharacterized protein</fullName>
    </submittedName>
</protein>
<dbReference type="Proteomes" id="UP001523550">
    <property type="component" value="Unassembled WGS sequence"/>
</dbReference>